<accession>A0A7I9W2K5</accession>
<name>A0A7I9W2K5_MYCAG</name>
<evidence type="ECO:0000313" key="2">
    <source>
        <dbReference type="Proteomes" id="UP000465302"/>
    </source>
</evidence>
<proteinExistence type="predicted"/>
<evidence type="ECO:0000313" key="1">
    <source>
        <dbReference type="EMBL" id="GFG51608.1"/>
    </source>
</evidence>
<reference evidence="1 2" key="1">
    <citation type="journal article" date="2019" name="Emerg. Microbes Infect.">
        <title>Comprehensive subspecies identification of 175 nontuberculous mycobacteria species based on 7547 genomic profiles.</title>
        <authorList>
            <person name="Matsumoto Y."/>
            <person name="Kinjo T."/>
            <person name="Motooka D."/>
            <person name="Nabeya D."/>
            <person name="Jung N."/>
            <person name="Uechi K."/>
            <person name="Horii T."/>
            <person name="Iida T."/>
            <person name="Fujita J."/>
            <person name="Nakamura S."/>
        </authorList>
    </citation>
    <scope>NUCLEOTIDE SEQUENCE [LARGE SCALE GENOMIC DNA]</scope>
    <source>
        <strain evidence="1 2">JCM 6377</strain>
    </source>
</reference>
<sequence length="445" mass="48802">MSANWDRARAVADAVLYEGYLLYPYRGSSRKNQSRWQFGVLGPQRAADTDIGEDDTLSAQVLVRSGGAASLSGVVRFLQLQHRAAERDVGAGCFERVDELTTASTSWLSWDEAVEREIPIDNVSVTSLPRTLDISVPAGTDIEMLDGGRLVRTRRALHGQLDICAEPDGDLLRLSFEVRNTAAPAADKDEAIASSMIGTHILLSVTDAEFVSLLDPPDSAAAAVARCRQHRCFPVLAGPTGSLDLVLASPIILYDHPEIADQSKGALYDSTEIDEILTLRIMTMTDEEKTQARATDPLAAQIVDRCDTMSPEAMLELHGVLRNPHAVNEGARLIPEVPADVDWWDPSADTAVRPDLDAVLVNGRPVARGSRVRLRPSRRADAQDLFYADKIARVTSVHEDVDGDQHIGVVLEDDPAADLHDWYGRYLYFAPDEVEPLTERSSKWT</sequence>
<gene>
    <name evidence="1" type="ORF">MAGR_30490</name>
</gene>
<dbReference type="EMBL" id="BLKS01000001">
    <property type="protein sequence ID" value="GFG51608.1"/>
    <property type="molecule type" value="Genomic_DNA"/>
</dbReference>
<dbReference type="Proteomes" id="UP000465302">
    <property type="component" value="Unassembled WGS sequence"/>
</dbReference>
<organism evidence="1 2">
    <name type="scientific">Mycolicibacterium agri</name>
    <name type="common">Mycobacterium agri</name>
    <dbReference type="NCBI Taxonomy" id="36811"/>
    <lineage>
        <taxon>Bacteria</taxon>
        <taxon>Bacillati</taxon>
        <taxon>Actinomycetota</taxon>
        <taxon>Actinomycetes</taxon>
        <taxon>Mycobacteriales</taxon>
        <taxon>Mycobacteriaceae</taxon>
        <taxon>Mycolicibacterium</taxon>
    </lineage>
</organism>
<dbReference type="RefSeq" id="WP_163700748.1">
    <property type="nucleotide sequence ID" value="NZ_BLKS01000001.1"/>
</dbReference>
<dbReference type="AlphaFoldDB" id="A0A7I9W2K5"/>
<protein>
    <submittedName>
        <fullName evidence="1">Uncharacterized protein</fullName>
    </submittedName>
</protein>
<comment type="caution">
    <text evidence="1">The sequence shown here is derived from an EMBL/GenBank/DDBJ whole genome shotgun (WGS) entry which is preliminary data.</text>
</comment>